<evidence type="ECO:0000313" key="1">
    <source>
        <dbReference type="EMBL" id="SCX60956.1"/>
    </source>
</evidence>
<dbReference type="Proteomes" id="UP000183569">
    <property type="component" value="Unassembled WGS sequence"/>
</dbReference>
<gene>
    <name evidence="1" type="ORF">SAMN02927897_04036</name>
</gene>
<reference evidence="1 2" key="1">
    <citation type="submission" date="2016-10" db="EMBL/GenBank/DDBJ databases">
        <authorList>
            <person name="Varghese N."/>
            <person name="Submissions S."/>
        </authorList>
    </citation>
    <scope>NUCLEOTIDE SEQUENCE [LARGE SCALE GENOMIC DNA]</scope>
    <source>
        <strain evidence="1 2">CGMCC 1.12102</strain>
    </source>
</reference>
<dbReference type="PANTHER" id="PTHR38567">
    <property type="entry name" value="DUF4291 DOMAIN-CONTAINING PROTEIN"/>
    <property type="match status" value="1"/>
</dbReference>
<evidence type="ECO:0000313" key="2">
    <source>
        <dbReference type="Proteomes" id="UP000183569"/>
    </source>
</evidence>
<dbReference type="EMBL" id="FMUI01000016">
    <property type="protein sequence ID" value="SCX60956.1"/>
    <property type="molecule type" value="Genomic_DNA"/>
</dbReference>
<dbReference type="InterPro" id="IPR025633">
    <property type="entry name" value="DUF4291"/>
</dbReference>
<accession>A0A1G4Z5M9</accession>
<dbReference type="GeneID" id="23846777"/>
<dbReference type="AlphaFoldDB" id="A0A1G4Z5M9"/>
<protein>
    <recommendedName>
        <fullName evidence="3">DUF4291 domain-containing protein</fullName>
    </recommendedName>
</protein>
<evidence type="ECO:0008006" key="3">
    <source>
        <dbReference type="Google" id="ProtNLM"/>
    </source>
</evidence>
<name>A0A1G4Z5M9_9ENTR</name>
<dbReference type="PANTHER" id="PTHR38567:SF1">
    <property type="entry name" value="DUF4291 DOMAIN-CONTAINING PROTEIN"/>
    <property type="match status" value="1"/>
</dbReference>
<dbReference type="RefSeq" id="WP_017459607.1">
    <property type="nucleotide sequence ID" value="NZ_FMUI01000016.1"/>
</dbReference>
<organism evidence="1 2">
    <name type="scientific">Kosakonia sacchari</name>
    <dbReference type="NCBI Taxonomy" id="1158459"/>
    <lineage>
        <taxon>Bacteria</taxon>
        <taxon>Pseudomonadati</taxon>
        <taxon>Pseudomonadota</taxon>
        <taxon>Gammaproteobacteria</taxon>
        <taxon>Enterobacterales</taxon>
        <taxon>Enterobacteriaceae</taxon>
        <taxon>Kosakonia</taxon>
    </lineage>
</organism>
<dbReference type="Pfam" id="PF14124">
    <property type="entry name" value="DUF4291"/>
    <property type="match status" value="1"/>
</dbReference>
<comment type="caution">
    <text evidence="1">The sequence shown here is derived from an EMBL/GenBank/DDBJ whole genome shotgun (WGS) entry which is preliminary data.</text>
</comment>
<sequence>MKKEQADELTAEKQLRAFYTNDFIRVYQAYSDTIADSALTHGTFVSPPFSMTRMTWIKPSFLWMMYRSGWGKKDANQHRILAIDLTHDGFKQILNQGILSHHRNSGTEEAEWQSQIKASDVVIQWDPERDIRLNKLDHRTIQIGLRNQAVADYCQKWIVNITDVTELAAKIHKLVEDDRISEALELLPEERVYDI</sequence>
<proteinExistence type="predicted"/>